<reference evidence="1 2" key="1">
    <citation type="submission" date="2020-06" db="EMBL/GenBank/DDBJ databases">
        <title>Actinokineospora xiongansis sp. nov., isolated from soil of Baiyangdian.</title>
        <authorList>
            <person name="Zhang X."/>
        </authorList>
    </citation>
    <scope>NUCLEOTIDE SEQUENCE [LARGE SCALE GENOMIC DNA]</scope>
    <source>
        <strain evidence="1 2">HBU206404</strain>
    </source>
</reference>
<dbReference type="RefSeq" id="WP_187224620.1">
    <property type="nucleotide sequence ID" value="NZ_JABVED010000034.1"/>
</dbReference>
<name>A0ABR7LGQ2_9PSEU</name>
<evidence type="ECO:0000313" key="1">
    <source>
        <dbReference type="EMBL" id="MBC6451549.1"/>
    </source>
</evidence>
<accession>A0ABR7LGQ2</accession>
<sequence length="278" mass="30311">MGEVITDKQVVNVLRPFVRATTPMLDALRESDPLGLVRRVLPKSGELSSGDIEDGEQLEKVDRNLLEKLLDGLESVKVPGTDAWDAMSVDDRDSWWVNRVGRFTVLLASIPGLGGALADRLPIQDALATAGQGLLLSAIASEHGHNSQADRVRLIAKILFDRDIDPQLAAGHGDDLTDEQEDTAAAELTEDLRESSEKHGKITVKAAGRTLWRFGRTLFALGDELDKRPQGRFYHKAIGLLPVVGMAADYFGERSALKRAAKKGRKWLAQHPPTSAPA</sequence>
<dbReference type="EMBL" id="JABVED010000034">
    <property type="protein sequence ID" value="MBC6451549.1"/>
    <property type="molecule type" value="Genomic_DNA"/>
</dbReference>
<evidence type="ECO:0000313" key="2">
    <source>
        <dbReference type="Proteomes" id="UP000734823"/>
    </source>
</evidence>
<comment type="caution">
    <text evidence="1">The sequence shown here is derived from an EMBL/GenBank/DDBJ whole genome shotgun (WGS) entry which is preliminary data.</text>
</comment>
<keyword evidence="2" id="KW-1185">Reference proteome</keyword>
<gene>
    <name evidence="1" type="ORF">GPZ80_30835</name>
</gene>
<protein>
    <recommendedName>
        <fullName evidence="3">EcsC family protein</fullName>
    </recommendedName>
</protein>
<proteinExistence type="predicted"/>
<organism evidence="1 2">
    <name type="scientific">Actinokineospora xionganensis</name>
    <dbReference type="NCBI Taxonomy" id="2684470"/>
    <lineage>
        <taxon>Bacteria</taxon>
        <taxon>Bacillati</taxon>
        <taxon>Actinomycetota</taxon>
        <taxon>Actinomycetes</taxon>
        <taxon>Pseudonocardiales</taxon>
        <taxon>Pseudonocardiaceae</taxon>
        <taxon>Actinokineospora</taxon>
    </lineage>
</organism>
<dbReference type="Proteomes" id="UP000734823">
    <property type="component" value="Unassembled WGS sequence"/>
</dbReference>
<evidence type="ECO:0008006" key="3">
    <source>
        <dbReference type="Google" id="ProtNLM"/>
    </source>
</evidence>